<reference evidence="1" key="1">
    <citation type="submission" date="2014-05" db="EMBL/GenBank/DDBJ databases">
        <title>The transcriptome of the halophilic microalga Tetraselmis sp. GSL018 isolated from the Great Salt Lake, Utah.</title>
        <authorList>
            <person name="Jinkerson R.E."/>
            <person name="D'Adamo S."/>
            <person name="Posewitz M.C."/>
        </authorList>
    </citation>
    <scope>NUCLEOTIDE SEQUENCE</scope>
    <source>
        <strain evidence="1">GSL018</strain>
    </source>
</reference>
<organism evidence="1">
    <name type="scientific">Tetraselmis sp. GSL018</name>
    <dbReference type="NCBI Taxonomy" id="582737"/>
    <lineage>
        <taxon>Eukaryota</taxon>
        <taxon>Viridiplantae</taxon>
        <taxon>Chlorophyta</taxon>
        <taxon>core chlorophytes</taxon>
        <taxon>Chlorodendrophyceae</taxon>
        <taxon>Chlorodendrales</taxon>
        <taxon>Chlorodendraceae</taxon>
        <taxon>Tetraselmis</taxon>
    </lineage>
</organism>
<protein>
    <submittedName>
        <fullName evidence="1">Uncharacterized protein</fullName>
    </submittedName>
</protein>
<accession>A0A061QYH9</accession>
<feature type="non-terminal residue" evidence="1">
    <location>
        <position position="319"/>
    </location>
</feature>
<sequence>MRALSNNNPLKFSLEFACRRAQRIRLTLSNSIPLKFSLEFACRRAQRIRLRGHQWIARSQLTSTAPEGVAVVHMYENLTKPELFDSFLEGLTHVAEVARYHPDFRIANIHTCLDQEALDQCAPFSYLNFTAFAASSDVTTLEQLSDPHKDWMTSMEFGHDGQTHHPLLMREAAALPDGSGRTPLQKALCHEFSCEEDDVVVVIATQQELPVEAWEEWSGAGELSRREDFRSAAVYEAVDAAASKYPRVVRAEFRAVGEVDLDTLAEQLRRIEDGSNGSLFAVAYRSLVHITKEGQPVDILFAERAKRDQQQRQATEAAE</sequence>
<name>A0A061QYH9_9CHLO</name>
<proteinExistence type="predicted"/>
<gene>
    <name evidence="1" type="ORF">TSPGSL018_20456</name>
</gene>
<evidence type="ECO:0000313" key="1">
    <source>
        <dbReference type="EMBL" id="JAC63514.1"/>
    </source>
</evidence>
<dbReference type="AlphaFoldDB" id="A0A061QYH9"/>
<dbReference type="EMBL" id="GBEZ01023366">
    <property type="protein sequence ID" value="JAC63514.1"/>
    <property type="molecule type" value="Transcribed_RNA"/>
</dbReference>